<dbReference type="RefSeq" id="WP_211612764.1">
    <property type="nucleotide sequence ID" value="NZ_BDEO01000001.1"/>
</dbReference>
<accession>A0A1M6MLQ9</accession>
<evidence type="ECO:0000313" key="3">
    <source>
        <dbReference type="EMBL" id="SHJ84408.1"/>
    </source>
</evidence>
<name>A0A1M6MLQ9_9GAMM</name>
<evidence type="ECO:0000256" key="2">
    <source>
        <dbReference type="ARBA" id="ARBA00022649"/>
    </source>
</evidence>
<dbReference type="PANTHER" id="PTHR33755:SF6">
    <property type="entry name" value="PLASMID STABILIZATION SYSTEM PROTEIN"/>
    <property type="match status" value="1"/>
</dbReference>
<evidence type="ECO:0000256" key="1">
    <source>
        <dbReference type="ARBA" id="ARBA00006226"/>
    </source>
</evidence>
<proteinExistence type="inferred from homology"/>
<organism evidence="3 4">
    <name type="scientific">Halomonas caseinilytica</name>
    <dbReference type="NCBI Taxonomy" id="438744"/>
    <lineage>
        <taxon>Bacteria</taxon>
        <taxon>Pseudomonadati</taxon>
        <taxon>Pseudomonadota</taxon>
        <taxon>Gammaproteobacteria</taxon>
        <taxon>Oceanospirillales</taxon>
        <taxon>Halomonadaceae</taxon>
        <taxon>Halomonas</taxon>
    </lineage>
</organism>
<dbReference type="EMBL" id="FRAL01000001">
    <property type="protein sequence ID" value="SHJ84408.1"/>
    <property type="molecule type" value="Genomic_DNA"/>
</dbReference>
<keyword evidence="4" id="KW-1185">Reference proteome</keyword>
<keyword evidence="2" id="KW-1277">Toxin-antitoxin system</keyword>
<evidence type="ECO:0000313" key="4">
    <source>
        <dbReference type="Proteomes" id="UP000184248"/>
    </source>
</evidence>
<protein>
    <submittedName>
        <fullName evidence="3">Addiction module toxin, RelE/StbE family</fullName>
    </submittedName>
</protein>
<sequence>MMELVWTPEAIQDRDDIYEYIEPENPLAALTLDELFSEEAAQLVGHPDSGRPGRAPGSRELVVHPSYMLVYDVVGMQVRVLSVVHTARQWLPSLG</sequence>
<dbReference type="Proteomes" id="UP000184248">
    <property type="component" value="Unassembled WGS sequence"/>
</dbReference>
<dbReference type="Gene3D" id="3.30.2310.20">
    <property type="entry name" value="RelE-like"/>
    <property type="match status" value="1"/>
</dbReference>
<dbReference type="NCBIfam" id="TIGR02385">
    <property type="entry name" value="RelE_StbE"/>
    <property type="match status" value="1"/>
</dbReference>
<dbReference type="AlphaFoldDB" id="A0A1M6MLQ9"/>
<dbReference type="PANTHER" id="PTHR33755">
    <property type="entry name" value="TOXIN PARE1-RELATED"/>
    <property type="match status" value="1"/>
</dbReference>
<reference evidence="4" key="1">
    <citation type="submission" date="2016-11" db="EMBL/GenBank/DDBJ databases">
        <authorList>
            <person name="Varghese N."/>
            <person name="Submissions S."/>
        </authorList>
    </citation>
    <scope>NUCLEOTIDE SEQUENCE [LARGE SCALE GENOMIC DNA]</scope>
    <source>
        <strain evidence="4">ALO Sharm</strain>
    </source>
</reference>
<dbReference type="InterPro" id="IPR007712">
    <property type="entry name" value="RelE/ParE_toxin"/>
</dbReference>
<gene>
    <name evidence="3" type="ORF">SAMN05192556_10186</name>
</gene>
<dbReference type="Pfam" id="PF05016">
    <property type="entry name" value="ParE_toxin"/>
    <property type="match status" value="1"/>
</dbReference>
<dbReference type="InterPro" id="IPR035093">
    <property type="entry name" value="RelE/ParE_toxin_dom_sf"/>
</dbReference>
<comment type="similarity">
    <text evidence="1">Belongs to the RelE toxin family.</text>
</comment>
<dbReference type="InterPro" id="IPR051803">
    <property type="entry name" value="TA_system_RelE-like_toxin"/>
</dbReference>